<dbReference type="Gene3D" id="4.10.240.10">
    <property type="entry name" value="Zn(2)-C6 fungal-type DNA-binding domain"/>
    <property type="match status" value="1"/>
</dbReference>
<evidence type="ECO:0000313" key="10">
    <source>
        <dbReference type="Proteomes" id="UP001610334"/>
    </source>
</evidence>
<dbReference type="EMBL" id="JBFXLT010000178">
    <property type="protein sequence ID" value="KAL2802517.1"/>
    <property type="molecule type" value="Genomic_DNA"/>
</dbReference>
<dbReference type="PANTHER" id="PTHR46910:SF3">
    <property type="entry name" value="HALOTOLERANCE PROTEIN 9-RELATED"/>
    <property type="match status" value="1"/>
</dbReference>
<sequence>MSSGRPLKRISCSRCQAKKIKCNRVDPRCDKCESAGTECRYLPRKARPIRRFGVDDKDVLANIIRRLDRLENHCKLNQEVDDDSMSISSHSSEILASNPTGRIPNHHNSIASLRTAREVWSRIKDPETRPRLLSEAFSHLRELETLFFENERCINAIETVIDEIEFPFKQAQPAHTAPTISREMARGWVQKYFDHYEFPGFRVPLDKSFLLSIPDLLEIPHVQLDCTSRIIYYNVLLHGILLGSNDYSTKSEISQHFYRTCVVIAGDWLRDVKSTPADLSAACFLISMTLEGGDVDLSWRILGEACRIARALGYFCIDSNETLESDLPDEELNRRRFEFWHLLRIDCLFRLSFGKPAAIPHGSWAVNFPNPSITGSEDENTSIHVIEIHFLASMRLTLVILKYLEYMDTISDSDEVDGKVIGNLIEEVNSIQRLWKPDELLTMTTNHIDSWFSVDILLGCYKMFVILDQARAKTYCQGNYSVPPLSSEMASQSLRTIRTFMSSASYAHWGVSLVLLYQFIPLFIVCLDVILKGREGMNHEIELLSWIKAFIEKTADERVELRPVMAMMRTMILACERLT</sequence>
<dbReference type="PANTHER" id="PTHR46910">
    <property type="entry name" value="TRANSCRIPTION FACTOR PDR1"/>
    <property type="match status" value="1"/>
</dbReference>
<evidence type="ECO:0000259" key="8">
    <source>
        <dbReference type="PROSITE" id="PS50048"/>
    </source>
</evidence>
<evidence type="ECO:0000256" key="4">
    <source>
        <dbReference type="ARBA" id="ARBA00023125"/>
    </source>
</evidence>
<dbReference type="Proteomes" id="UP001610334">
    <property type="component" value="Unassembled WGS sequence"/>
</dbReference>
<evidence type="ECO:0000256" key="1">
    <source>
        <dbReference type="ARBA" id="ARBA00004123"/>
    </source>
</evidence>
<evidence type="ECO:0000256" key="5">
    <source>
        <dbReference type="ARBA" id="ARBA00023163"/>
    </source>
</evidence>
<proteinExistence type="predicted"/>
<keyword evidence="6" id="KW-0539">Nucleus</keyword>
<dbReference type="SUPFAM" id="SSF57701">
    <property type="entry name" value="Zn2/Cys6 DNA-binding domain"/>
    <property type="match status" value="1"/>
</dbReference>
<evidence type="ECO:0000256" key="6">
    <source>
        <dbReference type="ARBA" id="ARBA00023242"/>
    </source>
</evidence>
<dbReference type="PROSITE" id="PS50048">
    <property type="entry name" value="ZN2_CY6_FUNGAL_2"/>
    <property type="match status" value="1"/>
</dbReference>
<keyword evidence="5" id="KW-0804">Transcription</keyword>
<feature type="transmembrane region" description="Helical" evidence="7">
    <location>
        <begin position="506"/>
        <end position="531"/>
    </location>
</feature>
<dbReference type="SMART" id="SM00906">
    <property type="entry name" value="Fungal_trans"/>
    <property type="match status" value="1"/>
</dbReference>
<dbReference type="InterPro" id="IPR036864">
    <property type="entry name" value="Zn2-C6_fun-type_DNA-bd_sf"/>
</dbReference>
<evidence type="ECO:0000313" key="9">
    <source>
        <dbReference type="EMBL" id="KAL2802517.1"/>
    </source>
</evidence>
<feature type="domain" description="Zn(2)-C6 fungal-type" evidence="8">
    <location>
        <begin position="11"/>
        <end position="41"/>
    </location>
</feature>
<keyword evidence="7" id="KW-0812">Transmembrane</keyword>
<evidence type="ECO:0000256" key="3">
    <source>
        <dbReference type="ARBA" id="ARBA00023015"/>
    </source>
</evidence>
<name>A0ABR4GUB2_9EURO</name>
<keyword evidence="7" id="KW-0472">Membrane</keyword>
<keyword evidence="2" id="KW-0479">Metal-binding</keyword>
<dbReference type="CDD" id="cd12148">
    <property type="entry name" value="fungal_TF_MHR"/>
    <property type="match status" value="1"/>
</dbReference>
<accession>A0ABR4GUB2</accession>
<gene>
    <name evidence="9" type="ORF">BJX63DRAFT_440844</name>
</gene>
<organism evidence="9 10">
    <name type="scientific">Aspergillus granulosus</name>
    <dbReference type="NCBI Taxonomy" id="176169"/>
    <lineage>
        <taxon>Eukaryota</taxon>
        <taxon>Fungi</taxon>
        <taxon>Dikarya</taxon>
        <taxon>Ascomycota</taxon>
        <taxon>Pezizomycotina</taxon>
        <taxon>Eurotiomycetes</taxon>
        <taxon>Eurotiomycetidae</taxon>
        <taxon>Eurotiales</taxon>
        <taxon>Aspergillaceae</taxon>
        <taxon>Aspergillus</taxon>
        <taxon>Aspergillus subgen. Nidulantes</taxon>
    </lineage>
</organism>
<keyword evidence="4" id="KW-0238">DNA-binding</keyword>
<reference evidence="9 10" key="1">
    <citation type="submission" date="2024-07" db="EMBL/GenBank/DDBJ databases">
        <title>Section-level genome sequencing and comparative genomics of Aspergillus sections Usti and Cavernicolus.</title>
        <authorList>
            <consortium name="Lawrence Berkeley National Laboratory"/>
            <person name="Nybo J.L."/>
            <person name="Vesth T.C."/>
            <person name="Theobald S."/>
            <person name="Frisvad J.C."/>
            <person name="Larsen T.O."/>
            <person name="Kjaerboelling I."/>
            <person name="Rothschild-Mancinelli K."/>
            <person name="Lyhne E.K."/>
            <person name="Kogle M.E."/>
            <person name="Barry K."/>
            <person name="Clum A."/>
            <person name="Na H."/>
            <person name="Ledsgaard L."/>
            <person name="Lin J."/>
            <person name="Lipzen A."/>
            <person name="Kuo A."/>
            <person name="Riley R."/>
            <person name="Mondo S."/>
            <person name="Labutti K."/>
            <person name="Haridas S."/>
            <person name="Pangalinan J."/>
            <person name="Salamov A.A."/>
            <person name="Simmons B.A."/>
            <person name="Magnuson J.K."/>
            <person name="Chen J."/>
            <person name="Drula E."/>
            <person name="Henrissat B."/>
            <person name="Wiebenga A."/>
            <person name="Lubbers R.J."/>
            <person name="Gomes A.C."/>
            <person name="Makela M.R."/>
            <person name="Stajich J."/>
            <person name="Grigoriev I.V."/>
            <person name="Mortensen U.H."/>
            <person name="De Vries R.P."/>
            <person name="Baker S.E."/>
            <person name="Andersen M.R."/>
        </authorList>
    </citation>
    <scope>NUCLEOTIDE SEQUENCE [LARGE SCALE GENOMIC DNA]</scope>
    <source>
        <strain evidence="9 10">CBS 588.65</strain>
    </source>
</reference>
<protein>
    <recommendedName>
        <fullName evidence="8">Zn(2)-C6 fungal-type domain-containing protein</fullName>
    </recommendedName>
</protein>
<dbReference type="InterPro" id="IPR001138">
    <property type="entry name" value="Zn2Cys6_DnaBD"/>
</dbReference>
<keyword evidence="7" id="KW-1133">Transmembrane helix</keyword>
<dbReference type="InterPro" id="IPR007219">
    <property type="entry name" value="XnlR_reg_dom"/>
</dbReference>
<dbReference type="SMART" id="SM00066">
    <property type="entry name" value="GAL4"/>
    <property type="match status" value="1"/>
</dbReference>
<dbReference type="Pfam" id="PF00172">
    <property type="entry name" value="Zn_clus"/>
    <property type="match status" value="1"/>
</dbReference>
<keyword evidence="3" id="KW-0805">Transcription regulation</keyword>
<evidence type="ECO:0000256" key="7">
    <source>
        <dbReference type="SAM" id="Phobius"/>
    </source>
</evidence>
<comment type="subcellular location">
    <subcellularLocation>
        <location evidence="1">Nucleus</location>
    </subcellularLocation>
</comment>
<comment type="caution">
    <text evidence="9">The sequence shown here is derived from an EMBL/GenBank/DDBJ whole genome shotgun (WGS) entry which is preliminary data.</text>
</comment>
<keyword evidence="10" id="KW-1185">Reference proteome</keyword>
<dbReference type="CDD" id="cd00067">
    <property type="entry name" value="GAL4"/>
    <property type="match status" value="1"/>
</dbReference>
<evidence type="ECO:0000256" key="2">
    <source>
        <dbReference type="ARBA" id="ARBA00022723"/>
    </source>
</evidence>
<dbReference type="InterPro" id="IPR050987">
    <property type="entry name" value="AtrR-like"/>
</dbReference>